<dbReference type="Proteomes" id="UP000182259">
    <property type="component" value="Chromosome III"/>
</dbReference>
<gene>
    <name evidence="2" type="ORF">SAMEA4029009_CIC11G00000003906</name>
</gene>
<protein>
    <submittedName>
        <fullName evidence="2">CIC11C00000003906</fullName>
    </submittedName>
</protein>
<dbReference type="AlphaFoldDB" id="A0A1L0BPX2"/>
<evidence type="ECO:0000256" key="1">
    <source>
        <dbReference type="SAM" id="MobiDB-lite"/>
    </source>
</evidence>
<accession>A0A1L0BPX2</accession>
<name>A0A1L0BPX2_9ASCO</name>
<organism evidence="2 3">
    <name type="scientific">Sungouiella intermedia</name>
    <dbReference type="NCBI Taxonomy" id="45354"/>
    <lineage>
        <taxon>Eukaryota</taxon>
        <taxon>Fungi</taxon>
        <taxon>Dikarya</taxon>
        <taxon>Ascomycota</taxon>
        <taxon>Saccharomycotina</taxon>
        <taxon>Pichiomycetes</taxon>
        <taxon>Metschnikowiaceae</taxon>
        <taxon>Sungouiella</taxon>
    </lineage>
</organism>
<feature type="compositionally biased region" description="Polar residues" evidence="1">
    <location>
        <begin position="53"/>
        <end position="67"/>
    </location>
</feature>
<proteinExistence type="predicted"/>
<evidence type="ECO:0000313" key="2">
    <source>
        <dbReference type="EMBL" id="SGZ53447.1"/>
    </source>
</evidence>
<sequence length="67" mass="7524">MSEKKSDQHSETFSIASTKASIKSKLNFLKRKEKCKEESTMSSTGTPKKEKSPSINYQATATYMSLK</sequence>
<feature type="region of interest" description="Disordered" evidence="1">
    <location>
        <begin position="32"/>
        <end position="67"/>
    </location>
</feature>
<reference evidence="2 3" key="1">
    <citation type="submission" date="2016-10" db="EMBL/GenBank/DDBJ databases">
        <authorList>
            <person name="de Groot N.N."/>
        </authorList>
    </citation>
    <scope>NUCLEOTIDE SEQUENCE [LARGE SCALE GENOMIC DNA]</scope>
    <source>
        <strain evidence="2 3">PYCC 4715</strain>
    </source>
</reference>
<evidence type="ECO:0000313" key="3">
    <source>
        <dbReference type="Proteomes" id="UP000182259"/>
    </source>
</evidence>
<dbReference type="EMBL" id="LT635766">
    <property type="protein sequence ID" value="SGZ53447.1"/>
    <property type="molecule type" value="Genomic_DNA"/>
</dbReference>